<evidence type="ECO:0000259" key="5">
    <source>
        <dbReference type="Pfam" id="PF00460"/>
    </source>
</evidence>
<dbReference type="InterPro" id="IPR053967">
    <property type="entry name" value="LlgE_F_G-like_D1"/>
</dbReference>
<dbReference type="PANTHER" id="PTHR30435:SF19">
    <property type="entry name" value="FLAGELLAR BASAL-BODY ROD PROTEIN FLGG"/>
    <property type="match status" value="1"/>
</dbReference>
<name>A0A5R8XYQ4_9BACT</name>
<comment type="similarity">
    <text evidence="2 4">Belongs to the flagella basal body rod proteins family.</text>
</comment>
<accession>A0A5R8XYQ4</accession>
<comment type="subcellular location">
    <subcellularLocation>
        <location evidence="1 4">Bacterial flagellum basal body</location>
    </subcellularLocation>
</comment>
<dbReference type="Pfam" id="PF06429">
    <property type="entry name" value="Flg_bbr_C"/>
    <property type="match status" value="1"/>
</dbReference>
<dbReference type="InterPro" id="IPR001444">
    <property type="entry name" value="Flag_bb_rod_N"/>
</dbReference>
<dbReference type="NCBIfam" id="TIGR03506">
    <property type="entry name" value="FlgEFG_subfam"/>
    <property type="match status" value="1"/>
</dbReference>
<dbReference type="SUPFAM" id="SSF117143">
    <property type="entry name" value="Flagellar hook protein flgE"/>
    <property type="match status" value="1"/>
</dbReference>
<dbReference type="OrthoDB" id="9804559at2"/>
<dbReference type="InterPro" id="IPR020013">
    <property type="entry name" value="Flagellar_FlgE/F/G"/>
</dbReference>
<evidence type="ECO:0000259" key="6">
    <source>
        <dbReference type="Pfam" id="PF06429"/>
    </source>
</evidence>
<keyword evidence="9" id="KW-1185">Reference proteome</keyword>
<keyword evidence="8" id="KW-0282">Flagellum</keyword>
<dbReference type="PANTHER" id="PTHR30435">
    <property type="entry name" value="FLAGELLAR PROTEIN"/>
    <property type="match status" value="1"/>
</dbReference>
<evidence type="ECO:0000256" key="2">
    <source>
        <dbReference type="ARBA" id="ARBA00009677"/>
    </source>
</evidence>
<gene>
    <name evidence="8" type="ORF">FDK22_12280</name>
</gene>
<dbReference type="Pfam" id="PF22692">
    <property type="entry name" value="LlgE_F_G_D1"/>
    <property type="match status" value="1"/>
</dbReference>
<proteinExistence type="inferred from homology"/>
<dbReference type="RefSeq" id="WP_138153268.1">
    <property type="nucleotide sequence ID" value="NZ_CBDDKQ010000003.1"/>
</dbReference>
<feature type="domain" description="Flagellar hook protein FlgE/F/G-like D1" evidence="7">
    <location>
        <begin position="98"/>
        <end position="154"/>
    </location>
</feature>
<dbReference type="GO" id="GO:0009425">
    <property type="term" value="C:bacterial-type flagellum basal body"/>
    <property type="evidence" value="ECO:0007669"/>
    <property type="project" value="UniProtKB-SubCell"/>
</dbReference>
<dbReference type="Proteomes" id="UP000308901">
    <property type="component" value="Unassembled WGS sequence"/>
</dbReference>
<evidence type="ECO:0000256" key="3">
    <source>
        <dbReference type="ARBA" id="ARBA00023143"/>
    </source>
</evidence>
<feature type="domain" description="Flagellar basal body rod protein N-terminal" evidence="5">
    <location>
        <begin position="12"/>
        <end position="35"/>
    </location>
</feature>
<comment type="caution">
    <text evidence="8">The sequence shown here is derived from an EMBL/GenBank/DDBJ whole genome shotgun (WGS) entry which is preliminary data.</text>
</comment>
<evidence type="ECO:0000259" key="7">
    <source>
        <dbReference type="Pfam" id="PF22692"/>
    </source>
</evidence>
<evidence type="ECO:0000313" key="9">
    <source>
        <dbReference type="Proteomes" id="UP000308901"/>
    </source>
</evidence>
<protein>
    <submittedName>
        <fullName evidence="8">Flagellar hook-basal body protein</fullName>
    </submittedName>
</protein>
<dbReference type="Pfam" id="PF00460">
    <property type="entry name" value="Flg_bb_rod"/>
    <property type="match status" value="1"/>
</dbReference>
<feature type="domain" description="Flagellar basal-body/hook protein C-terminal" evidence="6">
    <location>
        <begin position="191"/>
        <end position="234"/>
    </location>
</feature>
<keyword evidence="8" id="KW-0969">Cilium</keyword>
<dbReference type="InterPro" id="IPR037925">
    <property type="entry name" value="FlgE/F/G-like"/>
</dbReference>
<keyword evidence="3 4" id="KW-0975">Bacterial flagellum</keyword>
<reference evidence="8 9" key="1">
    <citation type="submission" date="2019-05" db="EMBL/GenBank/DDBJ databases">
        <title>Arcobacter sp. nov., isolated from sea sediment.</title>
        <authorList>
            <person name="Kim W."/>
        </authorList>
    </citation>
    <scope>NUCLEOTIDE SEQUENCE [LARGE SCALE GENOMIC DNA]</scope>
    <source>
        <strain evidence="8 9">CAU 1517</strain>
    </source>
</reference>
<evidence type="ECO:0000313" key="8">
    <source>
        <dbReference type="EMBL" id="TLP37014.1"/>
    </source>
</evidence>
<dbReference type="InterPro" id="IPR010930">
    <property type="entry name" value="Flg_bb/hook_C_dom"/>
</dbReference>
<keyword evidence="8" id="KW-0966">Cell projection</keyword>
<dbReference type="EMBL" id="VANU01000005">
    <property type="protein sequence ID" value="TLP37014.1"/>
    <property type="molecule type" value="Genomic_DNA"/>
</dbReference>
<sequence>MNQGTYPLAASMINQINRIDMISNNLANSTTNGFKQEGTSEGSFNYYLQRARTEGITPTKINEVTNTIPKMDTKFINTEKGAIVTTGNTLDFSLSQSDTFFRIQDDSGEIVYTRDGAFKISAEGLLVDSNGQYVLSADNEAIAVEEEGFINQISVAKIDFKELEKFKDNNFKEKEDGAFIQVFENNDGQLRQGSIEKSNVNSVSTMVELIDAHRRFDQAQRAVKTIDELNGSLIEKIGSNTK</sequence>
<dbReference type="GO" id="GO:0071978">
    <property type="term" value="P:bacterial-type flagellum-dependent swarming motility"/>
    <property type="evidence" value="ECO:0007669"/>
    <property type="project" value="TreeGrafter"/>
</dbReference>
<evidence type="ECO:0000256" key="4">
    <source>
        <dbReference type="RuleBase" id="RU362116"/>
    </source>
</evidence>
<evidence type="ECO:0000256" key="1">
    <source>
        <dbReference type="ARBA" id="ARBA00004117"/>
    </source>
</evidence>
<dbReference type="AlphaFoldDB" id="A0A5R8XYQ4"/>
<organism evidence="8 9">
    <name type="scientific">Arcobacter arenosus</name>
    <dbReference type="NCBI Taxonomy" id="2576037"/>
    <lineage>
        <taxon>Bacteria</taxon>
        <taxon>Pseudomonadati</taxon>
        <taxon>Campylobacterota</taxon>
        <taxon>Epsilonproteobacteria</taxon>
        <taxon>Campylobacterales</taxon>
        <taxon>Arcobacteraceae</taxon>
        <taxon>Arcobacter</taxon>
    </lineage>
</organism>